<proteinExistence type="predicted"/>
<reference evidence="1" key="1">
    <citation type="journal article" date="2020" name="Fungal Divers.">
        <title>Resolving the Mortierellaceae phylogeny through synthesis of multi-gene phylogenetics and phylogenomics.</title>
        <authorList>
            <person name="Vandepol N."/>
            <person name="Liber J."/>
            <person name="Desiro A."/>
            <person name="Na H."/>
            <person name="Kennedy M."/>
            <person name="Barry K."/>
            <person name="Grigoriev I.V."/>
            <person name="Miller A.N."/>
            <person name="O'Donnell K."/>
            <person name="Stajich J.E."/>
            <person name="Bonito G."/>
        </authorList>
    </citation>
    <scope>NUCLEOTIDE SEQUENCE</scope>
    <source>
        <strain evidence="1">NVP60</strain>
    </source>
</reference>
<dbReference type="OrthoDB" id="2365448at2759"/>
<dbReference type="Proteomes" id="UP000823405">
    <property type="component" value="Unassembled WGS sequence"/>
</dbReference>
<evidence type="ECO:0000313" key="1">
    <source>
        <dbReference type="EMBL" id="KAG0320909.1"/>
    </source>
</evidence>
<protein>
    <submittedName>
        <fullName evidence="1">Uncharacterized protein</fullName>
    </submittedName>
</protein>
<organism evidence="1 2">
    <name type="scientific">Linnemannia gamsii</name>
    <dbReference type="NCBI Taxonomy" id="64522"/>
    <lineage>
        <taxon>Eukaryota</taxon>
        <taxon>Fungi</taxon>
        <taxon>Fungi incertae sedis</taxon>
        <taxon>Mucoromycota</taxon>
        <taxon>Mortierellomycotina</taxon>
        <taxon>Mortierellomycetes</taxon>
        <taxon>Mortierellales</taxon>
        <taxon>Mortierellaceae</taxon>
        <taxon>Linnemannia</taxon>
    </lineage>
</organism>
<gene>
    <name evidence="1" type="ORF">BGZ97_012572</name>
</gene>
<accession>A0A9P6RMA3</accession>
<dbReference type="EMBL" id="JAAAIN010000084">
    <property type="protein sequence ID" value="KAG0320909.1"/>
    <property type="molecule type" value="Genomic_DNA"/>
</dbReference>
<comment type="caution">
    <text evidence="1">The sequence shown here is derived from an EMBL/GenBank/DDBJ whole genome shotgun (WGS) entry which is preliminary data.</text>
</comment>
<keyword evidence="2" id="KW-1185">Reference proteome</keyword>
<name>A0A9P6RMA3_9FUNG</name>
<dbReference type="AlphaFoldDB" id="A0A9P6RMA3"/>
<sequence>MAVVCEFTYIRRQSPGNIVQRYASCYWADRDAAQCSSATDSLYKTLGRTCGPSSVRCKYTDDVYLFGWAYFEFDKFNSACKRLGGSNAFPEINADSDAKCENPNNNPDEFSRRDVWMMRTRPLFQKPLTTQFTLGLVGDNDQ</sequence>
<evidence type="ECO:0000313" key="2">
    <source>
        <dbReference type="Proteomes" id="UP000823405"/>
    </source>
</evidence>